<sequence>MSQSPSSKSTLMCPSKLPSSVIPRVFTRRLALVRSRISPAFLLRTRSLRTLRSLSRLTRTQLRSVLLRLFSGSMRRVISTRNRHKIYDCFAVKRDRSDITAMRHRPSSLIGIMVG</sequence>
<dbReference type="HOGENOM" id="CLU_2109141_0_0_1"/>
<dbReference type="Proteomes" id="UP000030676">
    <property type="component" value="Unassembled WGS sequence"/>
</dbReference>
<proteinExistence type="predicted"/>
<organism evidence="1">
    <name type="scientific">Fusarium oxysporum f. sp. conglutinans race 2 54008</name>
    <dbReference type="NCBI Taxonomy" id="1089457"/>
    <lineage>
        <taxon>Eukaryota</taxon>
        <taxon>Fungi</taxon>
        <taxon>Dikarya</taxon>
        <taxon>Ascomycota</taxon>
        <taxon>Pezizomycotina</taxon>
        <taxon>Sordariomycetes</taxon>
        <taxon>Hypocreomycetidae</taxon>
        <taxon>Hypocreales</taxon>
        <taxon>Nectriaceae</taxon>
        <taxon>Fusarium</taxon>
        <taxon>Fusarium oxysporum species complex</taxon>
    </lineage>
</organism>
<dbReference type="AlphaFoldDB" id="X0I908"/>
<reference evidence="1" key="1">
    <citation type="submission" date="2011-11" db="EMBL/GenBank/DDBJ databases">
        <title>The Genome Sequence of Fusarium oxysporum PHW808.</title>
        <authorList>
            <consortium name="The Broad Institute Genome Sequencing Platform"/>
            <person name="Ma L.-J."/>
            <person name="Gale L.R."/>
            <person name="Schwartz D.C."/>
            <person name="Zhou S."/>
            <person name="Corby-Kistler H."/>
            <person name="Young S.K."/>
            <person name="Zeng Q."/>
            <person name="Gargeya S."/>
            <person name="Fitzgerald M."/>
            <person name="Haas B."/>
            <person name="Abouelleil A."/>
            <person name="Alvarado L."/>
            <person name="Arachchi H.M."/>
            <person name="Berlin A."/>
            <person name="Brown A."/>
            <person name="Chapman S.B."/>
            <person name="Chen Z."/>
            <person name="Dunbar C."/>
            <person name="Freedman E."/>
            <person name="Gearin G."/>
            <person name="Goldberg J."/>
            <person name="Griggs A."/>
            <person name="Gujja S."/>
            <person name="Heiman D."/>
            <person name="Howarth C."/>
            <person name="Larson L."/>
            <person name="Lui A."/>
            <person name="MacDonald P.J.P."/>
            <person name="Montmayeur A."/>
            <person name="Murphy C."/>
            <person name="Neiman D."/>
            <person name="Pearson M."/>
            <person name="Priest M."/>
            <person name="Roberts A."/>
            <person name="Saif S."/>
            <person name="Shea T."/>
            <person name="Shenoy N."/>
            <person name="Sisk P."/>
            <person name="Stolte C."/>
            <person name="Sykes S."/>
            <person name="Wortman J."/>
            <person name="Nusbaum C."/>
            <person name="Birren B."/>
        </authorList>
    </citation>
    <scope>NUCLEOTIDE SEQUENCE [LARGE SCALE GENOMIC DNA]</scope>
    <source>
        <strain evidence="1">54008</strain>
    </source>
</reference>
<name>X0I908_FUSOX</name>
<reference evidence="1" key="2">
    <citation type="submission" date="2012-05" db="EMBL/GenBank/DDBJ databases">
        <title>The Genome Annotation of Fusarium oxysporum PHW808.</title>
        <authorList>
            <consortium name="The Broad Institute Genomics Platform"/>
            <person name="Ma L.-J."/>
            <person name="Corby-Kistler H."/>
            <person name="Broz K."/>
            <person name="Gale L.R."/>
            <person name="Jonkers W."/>
            <person name="O'Donnell K."/>
            <person name="Ploetz R."/>
            <person name="Steinberg C."/>
            <person name="Schwartz D.C."/>
            <person name="VanEtten H."/>
            <person name="Zhou S."/>
            <person name="Young S.K."/>
            <person name="Zeng Q."/>
            <person name="Gargeya S."/>
            <person name="Fitzgerald M."/>
            <person name="Abouelleil A."/>
            <person name="Alvarado L."/>
            <person name="Chapman S.B."/>
            <person name="Gainer-Dewar J."/>
            <person name="Goldberg J."/>
            <person name="Griggs A."/>
            <person name="Gujja S."/>
            <person name="Hansen M."/>
            <person name="Howarth C."/>
            <person name="Imamovic A."/>
            <person name="Ireland A."/>
            <person name="Larimer J."/>
            <person name="McCowan C."/>
            <person name="Murphy C."/>
            <person name="Pearson M."/>
            <person name="Poon T.W."/>
            <person name="Priest M."/>
            <person name="Roberts A."/>
            <person name="Saif S."/>
            <person name="Shea T."/>
            <person name="Sykes S."/>
            <person name="Wortman J."/>
            <person name="Nusbaum C."/>
            <person name="Birren B."/>
        </authorList>
    </citation>
    <scope>NUCLEOTIDE SEQUENCE</scope>
    <source>
        <strain evidence="1">54008</strain>
    </source>
</reference>
<gene>
    <name evidence="1" type="ORF">FOPG_05911</name>
</gene>
<accession>X0I908</accession>
<evidence type="ECO:0000313" key="1">
    <source>
        <dbReference type="EMBL" id="EXL80606.1"/>
    </source>
</evidence>
<protein>
    <submittedName>
        <fullName evidence="1">Uncharacterized protein</fullName>
    </submittedName>
</protein>
<dbReference type="EMBL" id="JH658828">
    <property type="protein sequence ID" value="EXL80606.1"/>
    <property type="molecule type" value="Genomic_DNA"/>
</dbReference>